<dbReference type="Gene3D" id="1.10.20.10">
    <property type="entry name" value="Histone, subunit A"/>
    <property type="match status" value="1"/>
</dbReference>
<dbReference type="InterPro" id="IPR003958">
    <property type="entry name" value="CBFA_NFYB_domain"/>
</dbReference>
<protein>
    <submittedName>
        <fullName evidence="5">Histone-fold-containing protein</fullName>
    </submittedName>
</protein>
<dbReference type="Pfam" id="PF00808">
    <property type="entry name" value="CBFD_NFYB_HMF"/>
    <property type="match status" value="1"/>
</dbReference>
<dbReference type="PANTHER" id="PTHR10252:SF54">
    <property type="entry name" value="CHROMATIN ACCESSIBILITY COMPLEX PROTEIN 1"/>
    <property type="match status" value="1"/>
</dbReference>
<dbReference type="OrthoDB" id="636685at2759"/>
<dbReference type="InterPro" id="IPR050568">
    <property type="entry name" value="Transcr_DNA_Rep_Reg"/>
</dbReference>
<dbReference type="GO" id="GO:0006261">
    <property type="term" value="P:DNA-templated DNA replication"/>
    <property type="evidence" value="ECO:0007669"/>
    <property type="project" value="TreeGrafter"/>
</dbReference>
<feature type="domain" description="Transcription factor CBF/NF-Y/archaeal histone" evidence="4">
    <location>
        <begin position="15"/>
        <end position="76"/>
    </location>
</feature>
<comment type="subcellular location">
    <subcellularLocation>
        <location evidence="1">Nucleus</location>
    </subcellularLocation>
</comment>
<organism evidence="5 6">
    <name type="scientific">Hesseltinella vesiculosa</name>
    <dbReference type="NCBI Taxonomy" id="101127"/>
    <lineage>
        <taxon>Eukaryota</taxon>
        <taxon>Fungi</taxon>
        <taxon>Fungi incertae sedis</taxon>
        <taxon>Mucoromycota</taxon>
        <taxon>Mucoromycotina</taxon>
        <taxon>Mucoromycetes</taxon>
        <taxon>Mucorales</taxon>
        <taxon>Cunninghamellaceae</taxon>
        <taxon>Hesseltinella</taxon>
    </lineage>
</organism>
<dbReference type="CDD" id="cd23645">
    <property type="entry name" value="HFD_Dpb3-like"/>
    <property type="match status" value="1"/>
</dbReference>
<keyword evidence="2" id="KW-0539">Nucleus</keyword>
<sequence length="189" mass="21468">MSDDKSERTPGQSYLPLARVKRIIKLDKDIAMINAEATQTVCLATELFMEYLANEGYTTAQKAKRKTIYYKDLADVVGKTEAFQFLEDVVPQTITLEEGYRRRKKAGIDDGVEITDEPSQKRQRKKKSTQGEDEPQATNGDTDKDMAESTPNLVQDSDDDNEEDQVEALDDDIEDEDNVEEEEDDDDED</sequence>
<evidence type="ECO:0000256" key="2">
    <source>
        <dbReference type="ARBA" id="ARBA00023242"/>
    </source>
</evidence>
<evidence type="ECO:0000259" key="4">
    <source>
        <dbReference type="Pfam" id="PF00808"/>
    </source>
</evidence>
<name>A0A1X2G509_9FUNG</name>
<dbReference type="STRING" id="101127.A0A1X2G509"/>
<evidence type="ECO:0000313" key="5">
    <source>
        <dbReference type="EMBL" id="ORX45254.1"/>
    </source>
</evidence>
<feature type="compositionally biased region" description="Acidic residues" evidence="3">
    <location>
        <begin position="156"/>
        <end position="189"/>
    </location>
</feature>
<evidence type="ECO:0000256" key="3">
    <source>
        <dbReference type="SAM" id="MobiDB-lite"/>
    </source>
</evidence>
<gene>
    <name evidence="5" type="ORF">DM01DRAFT_1340067</name>
</gene>
<dbReference type="PANTHER" id="PTHR10252">
    <property type="entry name" value="HISTONE-LIKE TRANSCRIPTION FACTOR CCAAT-RELATED"/>
    <property type="match status" value="1"/>
</dbReference>
<dbReference type="AlphaFoldDB" id="A0A1X2G509"/>
<evidence type="ECO:0000313" key="6">
    <source>
        <dbReference type="Proteomes" id="UP000242146"/>
    </source>
</evidence>
<proteinExistence type="predicted"/>
<dbReference type="GO" id="GO:0008623">
    <property type="term" value="C:CHRAC"/>
    <property type="evidence" value="ECO:0007669"/>
    <property type="project" value="TreeGrafter"/>
</dbReference>
<dbReference type="EMBL" id="MCGT01000043">
    <property type="protein sequence ID" value="ORX45254.1"/>
    <property type="molecule type" value="Genomic_DNA"/>
</dbReference>
<comment type="caution">
    <text evidence="5">The sequence shown here is derived from an EMBL/GenBank/DDBJ whole genome shotgun (WGS) entry which is preliminary data.</text>
</comment>
<evidence type="ECO:0000256" key="1">
    <source>
        <dbReference type="ARBA" id="ARBA00004123"/>
    </source>
</evidence>
<dbReference type="Proteomes" id="UP000242146">
    <property type="component" value="Unassembled WGS sequence"/>
</dbReference>
<keyword evidence="6" id="KW-1185">Reference proteome</keyword>
<feature type="region of interest" description="Disordered" evidence="3">
    <location>
        <begin position="107"/>
        <end position="189"/>
    </location>
</feature>
<dbReference type="InterPro" id="IPR009072">
    <property type="entry name" value="Histone-fold"/>
</dbReference>
<dbReference type="SUPFAM" id="SSF47113">
    <property type="entry name" value="Histone-fold"/>
    <property type="match status" value="1"/>
</dbReference>
<accession>A0A1X2G509</accession>
<reference evidence="5 6" key="1">
    <citation type="submission" date="2016-07" db="EMBL/GenBank/DDBJ databases">
        <title>Pervasive Adenine N6-methylation of Active Genes in Fungi.</title>
        <authorList>
            <consortium name="DOE Joint Genome Institute"/>
            <person name="Mondo S.J."/>
            <person name="Dannebaum R.O."/>
            <person name="Kuo R.C."/>
            <person name="Labutti K."/>
            <person name="Haridas S."/>
            <person name="Kuo A."/>
            <person name="Salamov A."/>
            <person name="Ahrendt S.R."/>
            <person name="Lipzen A."/>
            <person name="Sullivan W."/>
            <person name="Andreopoulos W.B."/>
            <person name="Clum A."/>
            <person name="Lindquist E."/>
            <person name="Daum C."/>
            <person name="Ramamoorthy G.K."/>
            <person name="Gryganskyi A."/>
            <person name="Culley D."/>
            <person name="Magnuson J.K."/>
            <person name="James T.Y."/>
            <person name="O'Malley M.A."/>
            <person name="Stajich J.E."/>
            <person name="Spatafora J.W."/>
            <person name="Visel A."/>
            <person name="Grigoriev I.V."/>
        </authorList>
    </citation>
    <scope>NUCLEOTIDE SEQUENCE [LARGE SCALE GENOMIC DNA]</scope>
    <source>
        <strain evidence="5 6">NRRL 3301</strain>
    </source>
</reference>
<dbReference type="GO" id="GO:0046982">
    <property type="term" value="F:protein heterodimerization activity"/>
    <property type="evidence" value="ECO:0007669"/>
    <property type="project" value="InterPro"/>
</dbReference>